<organism evidence="3 4">
    <name type="scientific">Microbotryum silenes-dioicae</name>
    <dbReference type="NCBI Taxonomy" id="796604"/>
    <lineage>
        <taxon>Eukaryota</taxon>
        <taxon>Fungi</taxon>
        <taxon>Dikarya</taxon>
        <taxon>Basidiomycota</taxon>
        <taxon>Pucciniomycotina</taxon>
        <taxon>Microbotryomycetes</taxon>
        <taxon>Microbotryales</taxon>
        <taxon>Microbotryaceae</taxon>
        <taxon>Microbotryum</taxon>
    </lineage>
</organism>
<dbReference type="Pfam" id="PF00856">
    <property type="entry name" value="SET"/>
    <property type="match status" value="1"/>
</dbReference>
<dbReference type="AlphaFoldDB" id="A0A2X0PCU3"/>
<gene>
    <name evidence="3" type="primary">BQ5605_C028g10483</name>
    <name evidence="3" type="ORF">BQ5605_C028G10483</name>
</gene>
<dbReference type="SUPFAM" id="SSF82199">
    <property type="entry name" value="SET domain"/>
    <property type="match status" value="1"/>
</dbReference>
<dbReference type="STRING" id="796604.A0A2X0PCU3"/>
<dbReference type="Proteomes" id="UP000249464">
    <property type="component" value="Unassembled WGS sequence"/>
</dbReference>
<sequence>MVSASKGRTNSKSGSPITNTPGQGKSSHQPPSHFPTTVQFLTAPLPSRHLSAAHRRLYCSPQVPIPNAPPQLSIKRIIDATHPAKGQFGLFANAKIPPRTWIRDYLGVVHPEQDVDPTSDYDLCLARIPIVEDASSETTASSLVRYETIGIDATKAGNEARFINDYRGVLDRPNAVFESRECKAADGTTMQGVRMSVWSGPNGVEKGSEICVSYGKGFWDGRKSEVT</sequence>
<evidence type="ECO:0000256" key="1">
    <source>
        <dbReference type="SAM" id="MobiDB-lite"/>
    </source>
</evidence>
<protein>
    <submittedName>
        <fullName evidence="3">BQ5605_C028g10483 protein</fullName>
    </submittedName>
</protein>
<keyword evidence="4" id="KW-1185">Reference proteome</keyword>
<reference evidence="3 4" key="1">
    <citation type="submission" date="2016-11" db="EMBL/GenBank/DDBJ databases">
        <authorList>
            <person name="Jaros S."/>
            <person name="Januszkiewicz K."/>
            <person name="Wedrychowicz H."/>
        </authorList>
    </citation>
    <scope>NUCLEOTIDE SEQUENCE [LARGE SCALE GENOMIC DNA]</scope>
</reference>
<proteinExistence type="predicted"/>
<evidence type="ECO:0000313" key="4">
    <source>
        <dbReference type="Proteomes" id="UP000249464"/>
    </source>
</evidence>
<name>A0A2X0PCU3_9BASI</name>
<accession>A0A2X0PCU3</accession>
<dbReference type="PROSITE" id="PS50280">
    <property type="entry name" value="SET"/>
    <property type="match status" value="1"/>
</dbReference>
<dbReference type="Gene3D" id="2.170.270.10">
    <property type="entry name" value="SET domain"/>
    <property type="match status" value="1"/>
</dbReference>
<evidence type="ECO:0000313" key="3">
    <source>
        <dbReference type="EMBL" id="SGZ12142.1"/>
    </source>
</evidence>
<dbReference type="InterPro" id="IPR001214">
    <property type="entry name" value="SET_dom"/>
</dbReference>
<dbReference type="InterPro" id="IPR046341">
    <property type="entry name" value="SET_dom_sf"/>
</dbReference>
<feature type="region of interest" description="Disordered" evidence="1">
    <location>
        <begin position="1"/>
        <end position="38"/>
    </location>
</feature>
<evidence type="ECO:0000259" key="2">
    <source>
        <dbReference type="PROSITE" id="PS50280"/>
    </source>
</evidence>
<dbReference type="EMBL" id="FQNC01000080">
    <property type="protein sequence ID" value="SGZ12142.1"/>
    <property type="molecule type" value="Genomic_DNA"/>
</dbReference>
<feature type="domain" description="SET" evidence="2">
    <location>
        <begin position="70"/>
        <end position="215"/>
    </location>
</feature>